<feature type="chain" id="PRO_5011696640" description="DUF3889 domain-containing protein" evidence="1">
    <location>
        <begin position="33"/>
        <end position="106"/>
    </location>
</feature>
<proteinExistence type="predicted"/>
<feature type="signal peptide" evidence="1">
    <location>
        <begin position="1"/>
        <end position="32"/>
    </location>
</feature>
<sequence length="106" mass="12295">MNQQTITKIVTFMMLFLFLPIHFVAAQQPAYAEWSKIAVEETVKQFPDQKVVDYLYEGKVVISDKREQYTFKLMLESAAGEKKPVRAYVLVNPKNNKLIDVHVDET</sequence>
<evidence type="ECO:0008006" key="4">
    <source>
        <dbReference type="Google" id="ProtNLM"/>
    </source>
</evidence>
<reference evidence="3" key="1">
    <citation type="submission" date="2016-10" db="EMBL/GenBank/DDBJ databases">
        <authorList>
            <person name="Varghese N."/>
            <person name="Submissions S."/>
        </authorList>
    </citation>
    <scope>NUCLEOTIDE SEQUENCE [LARGE SCALE GENOMIC DNA]</scope>
    <source>
        <strain evidence="3">SP</strain>
    </source>
</reference>
<accession>A0A1H3SVD5</accession>
<keyword evidence="3" id="KW-1185">Reference proteome</keyword>
<evidence type="ECO:0000313" key="3">
    <source>
        <dbReference type="Proteomes" id="UP000198935"/>
    </source>
</evidence>
<evidence type="ECO:0000256" key="1">
    <source>
        <dbReference type="SAM" id="SignalP"/>
    </source>
</evidence>
<evidence type="ECO:0000313" key="2">
    <source>
        <dbReference type="EMBL" id="SDZ41501.1"/>
    </source>
</evidence>
<dbReference type="EMBL" id="FNPI01000012">
    <property type="protein sequence ID" value="SDZ41501.1"/>
    <property type="molecule type" value="Genomic_DNA"/>
</dbReference>
<dbReference type="Proteomes" id="UP000198935">
    <property type="component" value="Unassembled WGS sequence"/>
</dbReference>
<dbReference type="OrthoDB" id="2377048at2"/>
<dbReference type="Pfam" id="PF13028">
    <property type="entry name" value="DUF3889"/>
    <property type="match status" value="1"/>
</dbReference>
<name>A0A1H3SVD5_9BACI</name>
<protein>
    <recommendedName>
        <fullName evidence="4">DUF3889 domain-containing protein</fullName>
    </recommendedName>
</protein>
<dbReference type="AlphaFoldDB" id="A0A1H3SVD5"/>
<keyword evidence="1" id="KW-0732">Signal</keyword>
<dbReference type="InterPro" id="IPR024987">
    <property type="entry name" value="DUF3889"/>
</dbReference>
<dbReference type="Gene3D" id="3.10.450.390">
    <property type="entry name" value="Protein of unknown function DUF3889"/>
    <property type="match status" value="1"/>
</dbReference>
<gene>
    <name evidence="2" type="ORF">SAMN05421736_11240</name>
</gene>
<organism evidence="2 3">
    <name type="scientific">Evansella caseinilytica</name>
    <dbReference type="NCBI Taxonomy" id="1503961"/>
    <lineage>
        <taxon>Bacteria</taxon>
        <taxon>Bacillati</taxon>
        <taxon>Bacillota</taxon>
        <taxon>Bacilli</taxon>
        <taxon>Bacillales</taxon>
        <taxon>Bacillaceae</taxon>
        <taxon>Evansella</taxon>
    </lineage>
</organism>